<protein>
    <submittedName>
        <fullName evidence="1">Uncharacterized protein</fullName>
    </submittedName>
</protein>
<comment type="caution">
    <text evidence="1">The sequence shown here is derived from an EMBL/GenBank/DDBJ whole genome shotgun (WGS) entry which is preliminary data.</text>
</comment>
<name>A0A8X8BY37_POPTO</name>
<reference evidence="1" key="1">
    <citation type="journal article" date="2020" name="bioRxiv">
        <title>Hybrid origin of Populus tomentosa Carr. identified through genome sequencing and phylogenomic analysis.</title>
        <authorList>
            <person name="An X."/>
            <person name="Gao K."/>
            <person name="Chen Z."/>
            <person name="Li J."/>
            <person name="Yang X."/>
            <person name="Yang X."/>
            <person name="Zhou J."/>
            <person name="Guo T."/>
            <person name="Zhao T."/>
            <person name="Huang S."/>
            <person name="Miao D."/>
            <person name="Khan W.U."/>
            <person name="Rao P."/>
            <person name="Ye M."/>
            <person name="Lei B."/>
            <person name="Liao W."/>
            <person name="Wang J."/>
            <person name="Ji L."/>
            <person name="Li Y."/>
            <person name="Guo B."/>
            <person name="Mustafa N.S."/>
            <person name="Li S."/>
            <person name="Yun Q."/>
            <person name="Keller S.R."/>
            <person name="Mao J."/>
            <person name="Zhang R."/>
            <person name="Strauss S.H."/>
        </authorList>
    </citation>
    <scope>NUCLEOTIDE SEQUENCE</scope>
    <source>
        <strain evidence="1">GM15</strain>
        <tissue evidence="1">Leaf</tissue>
    </source>
</reference>
<organism evidence="1 2">
    <name type="scientific">Populus tomentosa</name>
    <name type="common">Chinese white poplar</name>
    <dbReference type="NCBI Taxonomy" id="118781"/>
    <lineage>
        <taxon>Eukaryota</taxon>
        <taxon>Viridiplantae</taxon>
        <taxon>Streptophyta</taxon>
        <taxon>Embryophyta</taxon>
        <taxon>Tracheophyta</taxon>
        <taxon>Spermatophyta</taxon>
        <taxon>Magnoliopsida</taxon>
        <taxon>eudicotyledons</taxon>
        <taxon>Gunneridae</taxon>
        <taxon>Pentapetalae</taxon>
        <taxon>rosids</taxon>
        <taxon>fabids</taxon>
        <taxon>Malpighiales</taxon>
        <taxon>Salicaceae</taxon>
        <taxon>Saliceae</taxon>
        <taxon>Populus</taxon>
    </lineage>
</organism>
<dbReference type="EMBL" id="JAAWWB010002120">
    <property type="protein sequence ID" value="KAG6735484.1"/>
    <property type="molecule type" value="Genomic_DNA"/>
</dbReference>
<evidence type="ECO:0000313" key="1">
    <source>
        <dbReference type="EMBL" id="KAG6735484.1"/>
    </source>
</evidence>
<keyword evidence="2" id="KW-1185">Reference proteome</keyword>
<dbReference type="Proteomes" id="UP000886885">
    <property type="component" value="Unassembled WGS sequence"/>
</dbReference>
<sequence>MIIISRCGNELYETVSTDRFIKAYGFSFLISKTICVIRSNSICLVYFHCSLKKFTNKWNWRLDWQEEMYSAMSSVFSRRQSFRVVGVLGKSSVNS</sequence>
<accession>A0A8X8BY37</accession>
<evidence type="ECO:0000313" key="2">
    <source>
        <dbReference type="Proteomes" id="UP000886885"/>
    </source>
</evidence>
<proteinExistence type="predicted"/>
<dbReference type="AlphaFoldDB" id="A0A8X8BY37"/>
<gene>
    <name evidence="1" type="ORF">POTOM_061909</name>
</gene>